<comment type="subcellular location">
    <subcellularLocation>
        <location evidence="6">Cell membrane</location>
        <topology evidence="6">Single-pass membrane protein</topology>
    </subcellularLocation>
</comment>
<dbReference type="HAMAP" id="MF_00479">
    <property type="entry name" value="RsxG_RnfG"/>
    <property type="match status" value="1"/>
</dbReference>
<dbReference type="PANTHER" id="PTHR36118">
    <property type="entry name" value="ION-TRANSLOCATING OXIDOREDUCTASE COMPLEX SUBUNIT G"/>
    <property type="match status" value="1"/>
</dbReference>
<dbReference type="GO" id="GO:0005886">
    <property type="term" value="C:plasma membrane"/>
    <property type="evidence" value="ECO:0007669"/>
    <property type="project" value="UniProtKB-SubCell"/>
</dbReference>
<dbReference type="EMBL" id="LWDV01000010">
    <property type="protein sequence ID" value="OCL25280.1"/>
    <property type="molecule type" value="Genomic_DNA"/>
</dbReference>
<keyword evidence="6" id="KW-1278">Translocase</keyword>
<evidence type="ECO:0000256" key="3">
    <source>
        <dbReference type="ARBA" id="ARBA00022630"/>
    </source>
</evidence>
<keyword evidence="6" id="KW-0472">Membrane</keyword>
<dbReference type="EC" id="7.-.-.-" evidence="6"/>
<keyword evidence="1 6" id="KW-0813">Transport</keyword>
<sequence>MVKEKIDMKLIVVLTSIMIISALVLSLVYQATTPLINEHAAQAKKEAILDVLPGAVKYEELEKGGLELYQGLDESGSPVGVAFQHEGNGFQGTIILMIGMDVESKKLLKVKVLDQLDTPGLGARISEKEFKGQFQGKSFSDNFVAKEDVDAIAGATISSQAVSNILKDAIATVEQAYGGGE</sequence>
<accession>A0A1C0A561</accession>
<comment type="caution">
    <text evidence="8">The sequence shown here is derived from an EMBL/GenBank/DDBJ whole genome shotgun (WGS) entry which is preliminary data.</text>
</comment>
<comment type="function">
    <text evidence="6">Part of a membrane-bound complex that couples electron transfer with translocation of ions across the membrane.</text>
</comment>
<comment type="cofactor">
    <cofactor evidence="6">
        <name>FMN</name>
        <dbReference type="ChEBI" id="CHEBI:58210"/>
    </cofactor>
</comment>
<feature type="modified residue" description="FMN phosphoryl threonine" evidence="6">
    <location>
        <position position="156"/>
    </location>
</feature>
<dbReference type="PIRSF" id="PIRSF006091">
    <property type="entry name" value="E_trnsport_RnfG"/>
    <property type="match status" value="1"/>
</dbReference>
<dbReference type="NCBIfam" id="TIGR01947">
    <property type="entry name" value="rnfG"/>
    <property type="match status" value="1"/>
</dbReference>
<evidence type="ECO:0000313" key="9">
    <source>
        <dbReference type="Proteomes" id="UP000093514"/>
    </source>
</evidence>
<comment type="similarity">
    <text evidence="6">Belongs to the RnfG family.</text>
</comment>
<keyword evidence="6" id="KW-1003">Cell membrane</keyword>
<keyword evidence="9" id="KW-1185">Reference proteome</keyword>
<evidence type="ECO:0000256" key="2">
    <source>
        <dbReference type="ARBA" id="ARBA00022553"/>
    </source>
</evidence>
<dbReference type="Pfam" id="PF04205">
    <property type="entry name" value="FMN_bind"/>
    <property type="match status" value="1"/>
</dbReference>
<proteinExistence type="inferred from homology"/>
<dbReference type="RefSeq" id="WP_068719192.1">
    <property type="nucleotide sequence ID" value="NZ_LWDV01000010.1"/>
</dbReference>
<dbReference type="GO" id="GO:0022900">
    <property type="term" value="P:electron transport chain"/>
    <property type="evidence" value="ECO:0007669"/>
    <property type="project" value="UniProtKB-UniRule"/>
</dbReference>
<feature type="domain" description="FMN-binding" evidence="7">
    <location>
        <begin position="89"/>
        <end position="173"/>
    </location>
</feature>
<dbReference type="PANTHER" id="PTHR36118:SF1">
    <property type="entry name" value="ION-TRANSLOCATING OXIDOREDUCTASE COMPLEX SUBUNIT G"/>
    <property type="match status" value="1"/>
</dbReference>
<protein>
    <recommendedName>
        <fullName evidence="6">Ion-translocating oxidoreductase complex subunit G</fullName>
        <ecNumber evidence="6">7.-.-.-</ecNumber>
    </recommendedName>
    <alternativeName>
        <fullName evidence="6">Rnf electron transport complex subunit G</fullName>
    </alternativeName>
</protein>
<dbReference type="SMART" id="SM00900">
    <property type="entry name" value="FMN_bind"/>
    <property type="match status" value="1"/>
</dbReference>
<keyword evidence="4 6" id="KW-0288">FMN</keyword>
<keyword evidence="5 6" id="KW-0249">Electron transport</keyword>
<evidence type="ECO:0000256" key="1">
    <source>
        <dbReference type="ARBA" id="ARBA00022448"/>
    </source>
</evidence>
<gene>
    <name evidence="6" type="primary">rnfG</name>
    <name evidence="8" type="ORF">U472_13045</name>
</gene>
<evidence type="ECO:0000256" key="4">
    <source>
        <dbReference type="ARBA" id="ARBA00022643"/>
    </source>
</evidence>
<evidence type="ECO:0000256" key="5">
    <source>
        <dbReference type="ARBA" id="ARBA00022982"/>
    </source>
</evidence>
<evidence type="ECO:0000313" key="8">
    <source>
        <dbReference type="EMBL" id="OCL25280.1"/>
    </source>
</evidence>
<evidence type="ECO:0000256" key="6">
    <source>
        <dbReference type="HAMAP-Rule" id="MF_00479"/>
    </source>
</evidence>
<dbReference type="InterPro" id="IPR007329">
    <property type="entry name" value="FMN-bd"/>
</dbReference>
<dbReference type="OrthoDB" id="9794010at2"/>
<keyword evidence="3 6" id="KW-0285">Flavoprotein</keyword>
<dbReference type="GO" id="GO:0009055">
    <property type="term" value="F:electron transfer activity"/>
    <property type="evidence" value="ECO:0007669"/>
    <property type="project" value="InterPro"/>
</dbReference>
<dbReference type="GO" id="GO:0010181">
    <property type="term" value="F:FMN binding"/>
    <property type="evidence" value="ECO:0007669"/>
    <property type="project" value="InterPro"/>
</dbReference>
<keyword evidence="6" id="KW-1133">Transmembrane helix</keyword>
<reference evidence="8 9" key="2">
    <citation type="submission" date="2016-08" db="EMBL/GenBank/DDBJ databases">
        <title>Orenia metallireducens sp. nov. strain Z6, a Novel Metal-reducing Firmicute from the Deep Subsurface.</title>
        <authorList>
            <person name="Maxim B.I."/>
            <person name="Kenneth K."/>
            <person name="Flynn T.M."/>
            <person name="Oloughlin E.J."/>
            <person name="Locke R.A."/>
            <person name="Weber J.R."/>
            <person name="Egan S.M."/>
            <person name="Mackie R.I."/>
            <person name="Cann I.K."/>
        </authorList>
    </citation>
    <scope>NUCLEOTIDE SEQUENCE [LARGE SCALE GENOMIC DNA]</scope>
    <source>
        <strain evidence="8 9">Z6</strain>
    </source>
</reference>
<evidence type="ECO:0000259" key="7">
    <source>
        <dbReference type="SMART" id="SM00900"/>
    </source>
</evidence>
<keyword evidence="6" id="KW-0812">Transmembrane</keyword>
<name>A0A1C0A561_9FIRM</name>
<reference evidence="9" key="1">
    <citation type="submission" date="2016-07" db="EMBL/GenBank/DDBJ databases">
        <authorList>
            <person name="Florea S."/>
            <person name="Webb J.S."/>
            <person name="Jaromczyk J."/>
            <person name="Schardl C.L."/>
        </authorList>
    </citation>
    <scope>NUCLEOTIDE SEQUENCE [LARGE SCALE GENOMIC DNA]</scope>
    <source>
        <strain evidence="9">Z6</strain>
    </source>
</reference>
<keyword evidence="2 6" id="KW-0597">Phosphoprotein</keyword>
<dbReference type="InterPro" id="IPR010209">
    <property type="entry name" value="Ion_transpt_RnfG/RsxG"/>
</dbReference>
<dbReference type="Proteomes" id="UP000093514">
    <property type="component" value="Unassembled WGS sequence"/>
</dbReference>
<organism evidence="8 9">
    <name type="scientific">Orenia metallireducens</name>
    <dbReference type="NCBI Taxonomy" id="1413210"/>
    <lineage>
        <taxon>Bacteria</taxon>
        <taxon>Bacillati</taxon>
        <taxon>Bacillota</taxon>
        <taxon>Clostridia</taxon>
        <taxon>Halanaerobiales</taxon>
        <taxon>Halobacteroidaceae</taxon>
        <taxon>Orenia</taxon>
    </lineage>
</organism>
<comment type="subunit">
    <text evidence="6">The complex is composed of six subunits: RnfA, RnfB, RnfC, RnfD, RnfE and RnfG.</text>
</comment>
<dbReference type="AlphaFoldDB" id="A0A1C0A561"/>